<reference evidence="8" key="1">
    <citation type="submission" date="2017-01" db="EMBL/GenBank/DDBJ databases">
        <authorList>
            <person name="Wang Y."/>
            <person name="White M."/>
            <person name="Kvist S."/>
            <person name="Moncalvo J.-M."/>
        </authorList>
    </citation>
    <scope>NUCLEOTIDE SEQUENCE [LARGE SCALE GENOMIC DNA]</scope>
    <source>
        <strain evidence="8">COL-18-3</strain>
    </source>
</reference>
<keyword evidence="2 5" id="KW-0812">Transmembrane</keyword>
<dbReference type="Proteomes" id="UP000188320">
    <property type="component" value="Unassembled WGS sequence"/>
</dbReference>
<evidence type="ECO:0000259" key="6">
    <source>
        <dbReference type="Pfam" id="PF01490"/>
    </source>
</evidence>
<gene>
    <name evidence="7" type="ORF">AX774_g3901</name>
</gene>
<name>A0A1R1PNS8_ZANCU</name>
<keyword evidence="3 5" id="KW-1133">Transmembrane helix</keyword>
<dbReference type="OrthoDB" id="40134at2759"/>
<evidence type="ECO:0000313" key="7">
    <source>
        <dbReference type="EMBL" id="OMH82614.1"/>
    </source>
</evidence>
<evidence type="ECO:0000256" key="5">
    <source>
        <dbReference type="SAM" id="Phobius"/>
    </source>
</evidence>
<evidence type="ECO:0000256" key="4">
    <source>
        <dbReference type="ARBA" id="ARBA00023136"/>
    </source>
</evidence>
<proteinExistence type="predicted"/>
<keyword evidence="8" id="KW-1185">Reference proteome</keyword>
<dbReference type="EMBL" id="LSSK01000630">
    <property type="protein sequence ID" value="OMH82614.1"/>
    <property type="molecule type" value="Genomic_DNA"/>
</dbReference>
<evidence type="ECO:0000256" key="1">
    <source>
        <dbReference type="ARBA" id="ARBA00004370"/>
    </source>
</evidence>
<evidence type="ECO:0000313" key="8">
    <source>
        <dbReference type="Proteomes" id="UP000188320"/>
    </source>
</evidence>
<keyword evidence="4 5" id="KW-0472">Membrane</keyword>
<dbReference type="Pfam" id="PF01490">
    <property type="entry name" value="Aa_trans"/>
    <property type="match status" value="1"/>
</dbReference>
<dbReference type="GO" id="GO:0016020">
    <property type="term" value="C:membrane"/>
    <property type="evidence" value="ECO:0007669"/>
    <property type="project" value="UniProtKB-SubCell"/>
</dbReference>
<feature type="transmembrane region" description="Helical" evidence="5">
    <location>
        <begin position="57"/>
        <end position="76"/>
    </location>
</feature>
<sequence>MLRDPDFIMPRTTSIKLSGLPSSLSSICFAFGGNIVWPDVERGMKKRKSFPKVLSLANLLVAIMYLAMAAAGYALFGDENVQSPITISFGKNLRTNANNISDKRARVMYRPQTFWSSKMDHVSYTNSPLYLYSPFGRVGRFLALLRAPGQFVGFCRFGGLNFHHSSRPIHENVRDPCQIHHF</sequence>
<organism evidence="7 8">
    <name type="scientific">Zancudomyces culisetae</name>
    <name type="common">Gut fungus</name>
    <name type="synonym">Smittium culisetae</name>
    <dbReference type="NCBI Taxonomy" id="1213189"/>
    <lineage>
        <taxon>Eukaryota</taxon>
        <taxon>Fungi</taxon>
        <taxon>Fungi incertae sedis</taxon>
        <taxon>Zoopagomycota</taxon>
        <taxon>Kickxellomycotina</taxon>
        <taxon>Harpellomycetes</taxon>
        <taxon>Harpellales</taxon>
        <taxon>Legeriomycetaceae</taxon>
        <taxon>Zancudomyces</taxon>
    </lineage>
</organism>
<evidence type="ECO:0000256" key="3">
    <source>
        <dbReference type="ARBA" id="ARBA00022989"/>
    </source>
</evidence>
<protein>
    <recommendedName>
        <fullName evidence="6">Amino acid transporter transmembrane domain-containing protein</fullName>
    </recommendedName>
</protein>
<comment type="subcellular location">
    <subcellularLocation>
        <location evidence="1">Membrane</location>
    </subcellularLocation>
</comment>
<comment type="caution">
    <text evidence="7">The sequence shown here is derived from an EMBL/GenBank/DDBJ whole genome shotgun (WGS) entry which is preliminary data.</text>
</comment>
<dbReference type="AlphaFoldDB" id="A0A1R1PNS8"/>
<evidence type="ECO:0000256" key="2">
    <source>
        <dbReference type="ARBA" id="ARBA00022692"/>
    </source>
</evidence>
<feature type="domain" description="Amino acid transporter transmembrane" evidence="6">
    <location>
        <begin position="12"/>
        <end position="93"/>
    </location>
</feature>
<accession>A0A1R1PNS8</accession>
<dbReference type="InterPro" id="IPR013057">
    <property type="entry name" value="AA_transpt_TM"/>
</dbReference>